<keyword evidence="2" id="KW-1185">Reference proteome</keyword>
<name>A0A8S9ZED4_9BILA</name>
<sequence length="504" mass="59219">MHLRFLIFLIIFTNGLYGVAIFSQKLWNKQRIISEVVKNYLISCQRLDILKNYDNLKKVVQTAHKQKVNFLDQIEILVDLSKFCGERELMSAKFGELDCFEMLKSKELFKLFDEYKIHTDKSEKSFNRLKVCKLLFRMDRPKVSEKDVKVLIFNFFTNKNIKQINIGSKNNKPESFTNNEEKENKITNTAKILYNDNQLVLTNSDATYLLWKLENLLNNLYHPFQQANIPQGFQTNVKTRVNIKENGNTNVRMQTSISSKRLNGNACKVLHADMKIINLVEKHVNKNIHTNVDIVFISIKNLVDQILKKFNKQQNYFGCIADLLLLTVIIEFYKSLVKATAHMIENISDDSYKIFCQENEPNCSKNDLLINLFELDRKADLLSTCVNSWFEYELTNDIYKEWQKHKVSNINGHFTVLIVGNIKPKHNGFLELMGGGLNSIKSHILPSAMEVNSEKRIRNRRHHFYYNPRSKRPIYGKHKSFYLVDELPRPAFYYQKKFKKRNLN</sequence>
<protein>
    <submittedName>
        <fullName evidence="1">Uncharacterized protein</fullName>
    </submittedName>
</protein>
<organism evidence="1 2">
    <name type="scientific">Meloidogyne graminicola</name>
    <dbReference type="NCBI Taxonomy" id="189291"/>
    <lineage>
        <taxon>Eukaryota</taxon>
        <taxon>Metazoa</taxon>
        <taxon>Ecdysozoa</taxon>
        <taxon>Nematoda</taxon>
        <taxon>Chromadorea</taxon>
        <taxon>Rhabditida</taxon>
        <taxon>Tylenchina</taxon>
        <taxon>Tylenchomorpha</taxon>
        <taxon>Tylenchoidea</taxon>
        <taxon>Meloidogynidae</taxon>
        <taxon>Meloidogyninae</taxon>
        <taxon>Meloidogyne</taxon>
    </lineage>
</organism>
<dbReference type="EMBL" id="JABEBT010000129">
    <property type="protein sequence ID" value="KAF7630811.1"/>
    <property type="molecule type" value="Genomic_DNA"/>
</dbReference>
<comment type="caution">
    <text evidence="1">The sequence shown here is derived from an EMBL/GenBank/DDBJ whole genome shotgun (WGS) entry which is preliminary data.</text>
</comment>
<dbReference type="Proteomes" id="UP000605970">
    <property type="component" value="Unassembled WGS sequence"/>
</dbReference>
<gene>
    <name evidence="1" type="ORF">Mgra_00008911</name>
</gene>
<dbReference type="OrthoDB" id="5900265at2759"/>
<accession>A0A8S9ZED4</accession>
<reference evidence="1" key="1">
    <citation type="journal article" date="2020" name="Ecol. Evol.">
        <title>Genome structure and content of the rice root-knot nematode (Meloidogyne graminicola).</title>
        <authorList>
            <person name="Phan N.T."/>
            <person name="Danchin E.G.J."/>
            <person name="Klopp C."/>
            <person name="Perfus-Barbeoch L."/>
            <person name="Kozlowski D.K."/>
            <person name="Koutsovoulos G.D."/>
            <person name="Lopez-Roques C."/>
            <person name="Bouchez O."/>
            <person name="Zahm M."/>
            <person name="Besnard G."/>
            <person name="Bellafiore S."/>
        </authorList>
    </citation>
    <scope>NUCLEOTIDE SEQUENCE</scope>
    <source>
        <strain evidence="1">VN-18</strain>
    </source>
</reference>
<dbReference type="AlphaFoldDB" id="A0A8S9ZED4"/>
<evidence type="ECO:0000313" key="2">
    <source>
        <dbReference type="Proteomes" id="UP000605970"/>
    </source>
</evidence>
<proteinExistence type="predicted"/>
<evidence type="ECO:0000313" key="1">
    <source>
        <dbReference type="EMBL" id="KAF7630811.1"/>
    </source>
</evidence>